<dbReference type="Pfam" id="PF01361">
    <property type="entry name" value="Tautomerase"/>
    <property type="match status" value="2"/>
</dbReference>
<evidence type="ECO:0000313" key="5">
    <source>
        <dbReference type="Proteomes" id="UP001231924"/>
    </source>
</evidence>
<dbReference type="InterPro" id="IPR004370">
    <property type="entry name" value="4-OT-like_dom"/>
</dbReference>
<feature type="domain" description="4-oxalocrotonate tautomerase-like" evidence="3">
    <location>
        <begin position="73"/>
        <end position="124"/>
    </location>
</feature>
<dbReference type="Gene3D" id="3.30.429.10">
    <property type="entry name" value="Macrophage Migration Inhibitory Factor"/>
    <property type="match status" value="2"/>
</dbReference>
<dbReference type="Proteomes" id="UP001231924">
    <property type="component" value="Unassembled WGS sequence"/>
</dbReference>
<protein>
    <submittedName>
        <fullName evidence="4">Tautomerase family protein</fullName>
    </submittedName>
</protein>
<dbReference type="InterPro" id="IPR014347">
    <property type="entry name" value="Tautomerase/MIF_sf"/>
</dbReference>
<evidence type="ECO:0000256" key="1">
    <source>
        <dbReference type="ARBA" id="ARBA00006723"/>
    </source>
</evidence>
<proteinExistence type="inferred from homology"/>
<dbReference type="PANTHER" id="PTHR35530">
    <property type="entry name" value="TAUTOMERASE-RELATED"/>
    <property type="match status" value="1"/>
</dbReference>
<organism evidence="4 5">
    <name type="scientific">Actinomycetospora termitidis</name>
    <dbReference type="NCBI Taxonomy" id="3053470"/>
    <lineage>
        <taxon>Bacteria</taxon>
        <taxon>Bacillati</taxon>
        <taxon>Actinomycetota</taxon>
        <taxon>Actinomycetes</taxon>
        <taxon>Pseudonocardiales</taxon>
        <taxon>Pseudonocardiaceae</taxon>
        <taxon>Actinomycetospora</taxon>
    </lineage>
</organism>
<accession>A0ABT7MDE4</accession>
<gene>
    <name evidence="4" type="ORF">QRT03_21140</name>
</gene>
<comment type="similarity">
    <text evidence="1">Belongs to the 4-oxalocrotonate tautomerase family.</text>
</comment>
<dbReference type="EMBL" id="JASVWF010000005">
    <property type="protein sequence ID" value="MDL5158486.1"/>
    <property type="molecule type" value="Genomic_DNA"/>
</dbReference>
<keyword evidence="5" id="KW-1185">Reference proteome</keyword>
<dbReference type="SUPFAM" id="SSF55331">
    <property type="entry name" value="Tautomerase/MIF"/>
    <property type="match status" value="1"/>
</dbReference>
<feature type="domain" description="4-oxalocrotonate tautomerase-like" evidence="3">
    <location>
        <begin position="2"/>
        <end position="57"/>
    </location>
</feature>
<sequence length="138" mass="15408">MPVVEIHLVEGDHDDRRLEDLLRRVSERYAAVLESPIERVRAFVTMHPPQHWMTGGVTAAVDGDAAPYFAAAVLEGRPVEQRHRLLAELTDVICEVLGATRSRVRGRVVQVPPDDWSIGGVPAATRRREEIVARSSRL</sequence>
<name>A0ABT7MDE4_9PSEU</name>
<reference evidence="4 5" key="1">
    <citation type="submission" date="2023-06" db="EMBL/GenBank/DDBJ databases">
        <title>Actinomycetospora Odt1-22.</title>
        <authorList>
            <person name="Supong K."/>
        </authorList>
    </citation>
    <scope>NUCLEOTIDE SEQUENCE [LARGE SCALE GENOMIC DNA]</scope>
    <source>
        <strain evidence="4 5">Odt1-22</strain>
    </source>
</reference>
<dbReference type="RefSeq" id="WP_286055029.1">
    <property type="nucleotide sequence ID" value="NZ_JASVWF010000005.1"/>
</dbReference>
<comment type="caution">
    <text evidence="4">The sequence shown here is derived from an EMBL/GenBank/DDBJ whole genome shotgun (WGS) entry which is preliminary data.</text>
</comment>
<evidence type="ECO:0000256" key="2">
    <source>
        <dbReference type="ARBA" id="ARBA00023235"/>
    </source>
</evidence>
<keyword evidence="2" id="KW-0413">Isomerase</keyword>
<evidence type="ECO:0000313" key="4">
    <source>
        <dbReference type="EMBL" id="MDL5158486.1"/>
    </source>
</evidence>
<dbReference type="PANTHER" id="PTHR35530:SF1">
    <property type="entry name" value="2-HYDROXYMUCONATE TAUTOMERASE"/>
    <property type="match status" value="1"/>
</dbReference>
<evidence type="ECO:0000259" key="3">
    <source>
        <dbReference type="Pfam" id="PF01361"/>
    </source>
</evidence>